<sequence>MMKTCTREQALLTNQRPQPHVGRRLSESTTLATSLIVYCSSIVSFFAWLHIYLACNWKAETQDWLRSAWSDMSVPSGVTSLPPNQEGSFPQLLAWFHALLMINKTSSSTLLDSPHLAG</sequence>
<dbReference type="AlphaFoldDB" id="A0A5K3FKT4"/>
<dbReference type="WBParaSite" id="MCU_009364-RA">
    <property type="protein sequence ID" value="MCU_009364-RA"/>
    <property type="gene ID" value="MCU_009364"/>
</dbReference>
<keyword evidence="1" id="KW-0812">Transmembrane</keyword>
<keyword evidence="1" id="KW-0472">Membrane</keyword>
<evidence type="ECO:0000256" key="1">
    <source>
        <dbReference type="SAM" id="Phobius"/>
    </source>
</evidence>
<evidence type="ECO:0000313" key="2">
    <source>
        <dbReference type="WBParaSite" id="MCU_009364-RA"/>
    </source>
</evidence>
<protein>
    <submittedName>
        <fullName evidence="2">Protein S-acyltransferase</fullName>
    </submittedName>
</protein>
<feature type="transmembrane region" description="Helical" evidence="1">
    <location>
        <begin position="35"/>
        <end position="55"/>
    </location>
</feature>
<accession>A0A5K3FKT4</accession>
<proteinExistence type="predicted"/>
<name>A0A5K3FKT4_MESCO</name>
<keyword evidence="1" id="KW-1133">Transmembrane helix</keyword>
<reference evidence="2" key="1">
    <citation type="submission" date="2019-11" db="UniProtKB">
        <authorList>
            <consortium name="WormBaseParasite"/>
        </authorList>
    </citation>
    <scope>IDENTIFICATION</scope>
</reference>
<organism evidence="2">
    <name type="scientific">Mesocestoides corti</name>
    <name type="common">Flatworm</name>
    <dbReference type="NCBI Taxonomy" id="53468"/>
    <lineage>
        <taxon>Eukaryota</taxon>
        <taxon>Metazoa</taxon>
        <taxon>Spiralia</taxon>
        <taxon>Lophotrochozoa</taxon>
        <taxon>Platyhelminthes</taxon>
        <taxon>Cestoda</taxon>
        <taxon>Eucestoda</taxon>
        <taxon>Cyclophyllidea</taxon>
        <taxon>Mesocestoididae</taxon>
        <taxon>Mesocestoides</taxon>
    </lineage>
</organism>